<evidence type="ECO:0000256" key="9">
    <source>
        <dbReference type="PIRSR" id="PIRSR604808-3"/>
    </source>
</evidence>
<dbReference type="Proteomes" id="UP001159042">
    <property type="component" value="Unassembled WGS sequence"/>
</dbReference>
<feature type="active site" evidence="7">
    <location>
        <position position="290"/>
    </location>
</feature>
<comment type="catalytic activity">
    <reaction evidence="1">
        <text>Exonucleolytic cleavage in the 3'- to 5'-direction to yield nucleoside 5'-phosphates.</text>
        <dbReference type="EC" id="3.1.11.2"/>
    </reaction>
</comment>
<feature type="binding site" evidence="8">
    <location>
        <position position="189"/>
    </location>
    <ligand>
        <name>Mg(2+)</name>
        <dbReference type="ChEBI" id="CHEBI:18420"/>
        <label>1</label>
    </ligand>
</feature>
<keyword evidence="5" id="KW-0378">Hydrolase</keyword>
<feature type="binding site" evidence="8">
    <location>
        <position position="331"/>
    </location>
    <ligand>
        <name>Mg(2+)</name>
        <dbReference type="ChEBI" id="CHEBI:18420"/>
        <label>1</label>
    </ligand>
</feature>
<evidence type="ECO:0000256" key="7">
    <source>
        <dbReference type="PIRSR" id="PIRSR604808-1"/>
    </source>
</evidence>
<evidence type="ECO:0000313" key="14">
    <source>
        <dbReference type="Proteomes" id="UP001159042"/>
    </source>
</evidence>
<dbReference type="GO" id="GO:0003677">
    <property type="term" value="F:DNA binding"/>
    <property type="evidence" value="ECO:0007669"/>
    <property type="project" value="InterPro"/>
</dbReference>
<dbReference type="AlphaFoldDB" id="A0AAV8VP94"/>
<feature type="site" description="Transition state stabilizer" evidence="9">
    <location>
        <position position="331"/>
    </location>
</feature>
<dbReference type="GO" id="GO:0046872">
    <property type="term" value="F:metal ion binding"/>
    <property type="evidence" value="ECO:0007669"/>
    <property type="project" value="UniProtKB-KW"/>
</dbReference>
<dbReference type="PROSITE" id="PS51435">
    <property type="entry name" value="AP_NUCLEASE_F1_4"/>
    <property type="match status" value="1"/>
</dbReference>
<feature type="domain" description="Endonuclease/exonuclease/phosphatase" evidence="12">
    <location>
        <begin position="188"/>
        <end position="427"/>
    </location>
</feature>
<evidence type="ECO:0000256" key="2">
    <source>
        <dbReference type="ARBA" id="ARBA00001936"/>
    </source>
</evidence>
<sequence length="436" mass="49702">MPPKRKAATGKASTYKSYNTANLASSSQSDPSPPKLRKRNVDKEKNENNAQGETEVKQKNEKKLPSKDNVAKDVQINKKSGSKKAPRKTKNPSGNTDAITEQEDEDNANGFSRVTRRKKAVINKYLTIITEPELPVEPPKSKAKKKDEEKPVKPGTTNKTVTDWVNIDFTCTKKDKAGQKPNLKISCWNVGGLKSWVNKDCLQFLEYENPDILCLQETKCSQVKLPEEIKQLKEYKQYWCSSEKEGYAGVGLLTREEPLQVKYGIEVPEMDADGRCITAEYNEFYLICVYVPNAGRKLVTLPKRSEWNDYFKDYVKSLDEKKPVIICGDMNVAHNEIDLARPANNTKNAGFTKEEREGLTQFLQDGYVDTFRQLYPDKTDAYTFWSYMANARAKNIGWRLDYFIISERILDKVCDTVIRSDVRGSDHCPITLFINI</sequence>
<feature type="active site" description="Proton acceptor" evidence="7">
    <location>
        <position position="427"/>
    </location>
</feature>
<reference evidence="13 14" key="1">
    <citation type="journal article" date="2023" name="Insect Mol. Biol.">
        <title>Genome sequencing provides insights into the evolution of gene families encoding plant cell wall-degrading enzymes in longhorned beetles.</title>
        <authorList>
            <person name="Shin N.R."/>
            <person name="Okamura Y."/>
            <person name="Kirsch R."/>
            <person name="Pauchet Y."/>
        </authorList>
    </citation>
    <scope>NUCLEOTIDE SEQUENCE [LARGE SCALE GENOMIC DNA]</scope>
    <source>
        <strain evidence="13">EAD_L_NR</strain>
    </source>
</reference>
<feature type="site" description="Interaction with DNA substrate" evidence="9">
    <location>
        <position position="427"/>
    </location>
</feature>
<name>A0AAV8VP94_9CUCU</name>
<dbReference type="InterPro" id="IPR020848">
    <property type="entry name" value="AP_endonuclease_F1_CS"/>
</dbReference>
<dbReference type="SUPFAM" id="SSF56219">
    <property type="entry name" value="DNase I-like"/>
    <property type="match status" value="1"/>
</dbReference>
<keyword evidence="4 8" id="KW-0479">Metal-binding</keyword>
<feature type="region of interest" description="Disordered" evidence="11">
    <location>
        <begin position="1"/>
        <end position="111"/>
    </location>
</feature>
<keyword evidence="8" id="KW-0464">Manganese</keyword>
<protein>
    <recommendedName>
        <fullName evidence="10">DNA-(apurinic or apyrimidinic site) endonuclease</fullName>
        <ecNumber evidence="10">3.1.-.-</ecNumber>
    </recommendedName>
</protein>
<dbReference type="GO" id="GO:0006284">
    <property type="term" value="P:base-excision repair"/>
    <property type="evidence" value="ECO:0007669"/>
    <property type="project" value="TreeGrafter"/>
</dbReference>
<feature type="region of interest" description="Disordered" evidence="11">
    <location>
        <begin position="135"/>
        <end position="158"/>
    </location>
</feature>
<dbReference type="GO" id="GO:0008081">
    <property type="term" value="F:phosphoric diester hydrolase activity"/>
    <property type="evidence" value="ECO:0007669"/>
    <property type="project" value="TreeGrafter"/>
</dbReference>
<feature type="binding site" evidence="8">
    <location>
        <position position="426"/>
    </location>
    <ligand>
        <name>Mg(2+)</name>
        <dbReference type="ChEBI" id="CHEBI:18420"/>
        <label>1</label>
    </ligand>
</feature>
<evidence type="ECO:0000256" key="1">
    <source>
        <dbReference type="ARBA" id="ARBA00000493"/>
    </source>
</evidence>
<organism evidence="13 14">
    <name type="scientific">Exocentrus adspersus</name>
    <dbReference type="NCBI Taxonomy" id="1586481"/>
    <lineage>
        <taxon>Eukaryota</taxon>
        <taxon>Metazoa</taxon>
        <taxon>Ecdysozoa</taxon>
        <taxon>Arthropoda</taxon>
        <taxon>Hexapoda</taxon>
        <taxon>Insecta</taxon>
        <taxon>Pterygota</taxon>
        <taxon>Neoptera</taxon>
        <taxon>Endopterygota</taxon>
        <taxon>Coleoptera</taxon>
        <taxon>Polyphaga</taxon>
        <taxon>Cucujiformia</taxon>
        <taxon>Chrysomeloidea</taxon>
        <taxon>Cerambycidae</taxon>
        <taxon>Lamiinae</taxon>
        <taxon>Acanthocinini</taxon>
        <taxon>Exocentrus</taxon>
    </lineage>
</organism>
<comment type="caution">
    <text evidence="13">The sequence shown here is derived from an EMBL/GenBank/DDBJ whole genome shotgun (WGS) entry which is preliminary data.</text>
</comment>
<evidence type="ECO:0000256" key="6">
    <source>
        <dbReference type="ARBA" id="ARBA00022842"/>
    </source>
</evidence>
<dbReference type="GO" id="GO:0003906">
    <property type="term" value="F:DNA-(apurinic or apyrimidinic site) endonuclease activity"/>
    <property type="evidence" value="ECO:0007669"/>
    <property type="project" value="TreeGrafter"/>
</dbReference>
<evidence type="ECO:0000256" key="8">
    <source>
        <dbReference type="PIRSR" id="PIRSR604808-2"/>
    </source>
</evidence>
<dbReference type="NCBIfam" id="TIGR00633">
    <property type="entry name" value="xth"/>
    <property type="match status" value="1"/>
</dbReference>
<keyword evidence="6 8" id="KW-0460">Magnesium</keyword>
<dbReference type="InterPro" id="IPR004808">
    <property type="entry name" value="AP_endonuc_1"/>
</dbReference>
<dbReference type="PROSITE" id="PS00727">
    <property type="entry name" value="AP_NUCLEASE_F1_2"/>
    <property type="match status" value="1"/>
</dbReference>
<dbReference type="InterPro" id="IPR005135">
    <property type="entry name" value="Endo/exonuclease/phosphatase"/>
</dbReference>
<gene>
    <name evidence="13" type="ORF">NQ315_016661</name>
</gene>
<accession>A0AAV8VP94</accession>
<dbReference type="GO" id="GO:0005634">
    <property type="term" value="C:nucleus"/>
    <property type="evidence" value="ECO:0007669"/>
    <property type="project" value="TreeGrafter"/>
</dbReference>
<dbReference type="PANTHER" id="PTHR22748:SF6">
    <property type="entry name" value="DNA-(APURINIC OR APYRIMIDINIC SITE) ENDONUCLEASE"/>
    <property type="match status" value="1"/>
</dbReference>
<comment type="cofactor">
    <cofactor evidence="8 10">
        <name>Mg(2+)</name>
        <dbReference type="ChEBI" id="CHEBI:18420"/>
    </cofactor>
    <cofactor evidence="8 10">
        <name>Mn(2+)</name>
        <dbReference type="ChEBI" id="CHEBI:29035"/>
    </cofactor>
    <text evidence="8 10">Probably binds two magnesium or manganese ions per subunit.</text>
</comment>
<dbReference type="PROSITE" id="PS00726">
    <property type="entry name" value="AP_NUCLEASE_F1_1"/>
    <property type="match status" value="1"/>
</dbReference>
<evidence type="ECO:0000256" key="4">
    <source>
        <dbReference type="ARBA" id="ARBA00022723"/>
    </source>
</evidence>
<comment type="similarity">
    <text evidence="3 10">Belongs to the DNA repair enzymes AP/ExoA family.</text>
</comment>
<feature type="compositionally biased region" description="Polar residues" evidence="11">
    <location>
        <begin position="11"/>
        <end position="30"/>
    </location>
</feature>
<feature type="active site" description="Proton donor/acceptor" evidence="7">
    <location>
        <position position="329"/>
    </location>
</feature>
<feature type="compositionally biased region" description="Basic residues" evidence="11">
    <location>
        <begin position="80"/>
        <end position="90"/>
    </location>
</feature>
<feature type="site" description="Important for catalytic activity" evidence="9">
    <location>
        <position position="401"/>
    </location>
</feature>
<dbReference type="Pfam" id="PF03372">
    <property type="entry name" value="Exo_endo_phos"/>
    <property type="match status" value="1"/>
</dbReference>
<dbReference type="EC" id="3.1.-.-" evidence="10"/>
<dbReference type="InterPro" id="IPR036691">
    <property type="entry name" value="Endo/exonu/phosph_ase_sf"/>
</dbReference>
<evidence type="ECO:0000256" key="11">
    <source>
        <dbReference type="SAM" id="MobiDB-lite"/>
    </source>
</evidence>
<evidence type="ECO:0000259" key="12">
    <source>
        <dbReference type="Pfam" id="PF03372"/>
    </source>
</evidence>
<comment type="cofactor">
    <cofactor evidence="2">
        <name>Mn(2+)</name>
        <dbReference type="ChEBI" id="CHEBI:29035"/>
    </cofactor>
</comment>
<evidence type="ECO:0000256" key="5">
    <source>
        <dbReference type="ARBA" id="ARBA00022801"/>
    </source>
</evidence>
<keyword evidence="14" id="KW-1185">Reference proteome</keyword>
<dbReference type="EMBL" id="JANEYG010000047">
    <property type="protein sequence ID" value="KAJ8915984.1"/>
    <property type="molecule type" value="Genomic_DNA"/>
</dbReference>
<keyword evidence="10" id="KW-0227">DNA damage</keyword>
<feature type="compositionally biased region" description="Basic and acidic residues" evidence="11">
    <location>
        <begin position="54"/>
        <end position="71"/>
    </location>
</feature>
<feature type="binding site" evidence="8">
    <location>
        <position position="217"/>
    </location>
    <ligand>
        <name>Mg(2+)</name>
        <dbReference type="ChEBI" id="CHEBI:18420"/>
        <label>1</label>
    </ligand>
</feature>
<evidence type="ECO:0000256" key="3">
    <source>
        <dbReference type="ARBA" id="ARBA00007092"/>
    </source>
</evidence>
<evidence type="ECO:0000256" key="10">
    <source>
        <dbReference type="RuleBase" id="RU362131"/>
    </source>
</evidence>
<dbReference type="Gene3D" id="3.60.10.10">
    <property type="entry name" value="Endonuclease/exonuclease/phosphatase"/>
    <property type="match status" value="1"/>
</dbReference>
<evidence type="ECO:0000313" key="13">
    <source>
        <dbReference type="EMBL" id="KAJ8915984.1"/>
    </source>
</evidence>
<dbReference type="FunFam" id="3.60.10.10:FF:000041">
    <property type="entry name" value="DNA-(apurinic or apyrimidinic site) lyase"/>
    <property type="match status" value="1"/>
</dbReference>
<dbReference type="PANTHER" id="PTHR22748">
    <property type="entry name" value="AP ENDONUCLEASE"/>
    <property type="match status" value="1"/>
</dbReference>
<dbReference type="GO" id="GO:0008311">
    <property type="term" value="F:double-stranded DNA 3'-5' DNA exonuclease activity"/>
    <property type="evidence" value="ECO:0007669"/>
    <property type="project" value="UniProtKB-EC"/>
</dbReference>
<keyword evidence="10" id="KW-0234">DNA repair</keyword>
<dbReference type="NCBIfam" id="TIGR00195">
    <property type="entry name" value="exoDNase_III"/>
    <property type="match status" value="1"/>
</dbReference>
<feature type="binding site" evidence="8">
    <location>
        <position position="427"/>
    </location>
    <ligand>
        <name>Mg(2+)</name>
        <dbReference type="ChEBI" id="CHEBI:18420"/>
        <label>1</label>
    </ligand>
</feature>
<dbReference type="InterPro" id="IPR020847">
    <property type="entry name" value="AP_endonuclease_F1_BS"/>
</dbReference>
<proteinExistence type="inferred from homology"/>
<feature type="binding site" evidence="8">
    <location>
        <position position="329"/>
    </location>
    <ligand>
        <name>Mg(2+)</name>
        <dbReference type="ChEBI" id="CHEBI:18420"/>
        <label>1</label>
    </ligand>
</feature>
<dbReference type="CDD" id="cd09087">
    <property type="entry name" value="Ape1-like_AP-endo"/>
    <property type="match status" value="1"/>
</dbReference>